<dbReference type="Proteomes" id="UP000032180">
    <property type="component" value="Chromosome 11"/>
</dbReference>
<dbReference type="HOGENOM" id="CLU_2761419_0_0_1"/>
<organism evidence="1 2">
    <name type="scientific">Leersia perrieri</name>
    <dbReference type="NCBI Taxonomy" id="77586"/>
    <lineage>
        <taxon>Eukaryota</taxon>
        <taxon>Viridiplantae</taxon>
        <taxon>Streptophyta</taxon>
        <taxon>Embryophyta</taxon>
        <taxon>Tracheophyta</taxon>
        <taxon>Spermatophyta</taxon>
        <taxon>Magnoliopsida</taxon>
        <taxon>Liliopsida</taxon>
        <taxon>Poales</taxon>
        <taxon>Poaceae</taxon>
        <taxon>BOP clade</taxon>
        <taxon>Oryzoideae</taxon>
        <taxon>Oryzeae</taxon>
        <taxon>Oryzinae</taxon>
        <taxon>Leersia</taxon>
    </lineage>
</organism>
<keyword evidence="2" id="KW-1185">Reference proteome</keyword>
<reference evidence="2" key="2">
    <citation type="submission" date="2013-12" db="EMBL/GenBank/DDBJ databases">
        <authorList>
            <person name="Yu Y."/>
            <person name="Lee S."/>
            <person name="de Baynast K."/>
            <person name="Wissotski M."/>
            <person name="Liu L."/>
            <person name="Talag J."/>
            <person name="Goicoechea J."/>
            <person name="Angelova A."/>
            <person name="Jetty R."/>
            <person name="Kudrna D."/>
            <person name="Golser W."/>
            <person name="Rivera L."/>
            <person name="Zhang J."/>
            <person name="Wing R."/>
        </authorList>
    </citation>
    <scope>NUCLEOTIDE SEQUENCE</scope>
</reference>
<reference evidence="1" key="3">
    <citation type="submission" date="2015-04" db="UniProtKB">
        <authorList>
            <consortium name="EnsemblPlants"/>
        </authorList>
    </citation>
    <scope>IDENTIFICATION</scope>
</reference>
<accession>A0A0D9XP95</accession>
<proteinExistence type="predicted"/>
<evidence type="ECO:0000313" key="1">
    <source>
        <dbReference type="EnsemblPlants" id="LPERR11G03190.1"/>
    </source>
</evidence>
<dbReference type="EnsemblPlants" id="LPERR11G03190.1">
    <property type="protein sequence ID" value="LPERR11G03190.1"/>
    <property type="gene ID" value="LPERR11G03190"/>
</dbReference>
<protein>
    <submittedName>
        <fullName evidence="1">Uncharacterized protein</fullName>
    </submittedName>
</protein>
<dbReference type="AlphaFoldDB" id="A0A0D9XP95"/>
<name>A0A0D9XP95_9ORYZ</name>
<dbReference type="Gramene" id="LPERR11G03190.1">
    <property type="protein sequence ID" value="LPERR11G03190.1"/>
    <property type="gene ID" value="LPERR11G03190"/>
</dbReference>
<sequence>MADSSSTPPPTFIGYPIYYSAATRAPAYGMGSRGELVATVSSGPPENVVSWTTVAEPGHWFYVSPPPGQK</sequence>
<evidence type="ECO:0000313" key="2">
    <source>
        <dbReference type="Proteomes" id="UP000032180"/>
    </source>
</evidence>
<reference evidence="1 2" key="1">
    <citation type="submission" date="2012-08" db="EMBL/GenBank/DDBJ databases">
        <title>Oryza genome evolution.</title>
        <authorList>
            <person name="Wing R.A."/>
        </authorList>
    </citation>
    <scope>NUCLEOTIDE SEQUENCE</scope>
</reference>